<dbReference type="GeneID" id="37039854"/>
<protein>
    <submittedName>
        <fullName evidence="2">Uncharacterized protein</fullName>
    </submittedName>
</protein>
<dbReference type="Proteomes" id="UP000245768">
    <property type="component" value="Unassembled WGS sequence"/>
</dbReference>
<gene>
    <name evidence="2" type="ORF">FA10DRAFT_123412</name>
</gene>
<name>A0A316YNP7_9BASI</name>
<feature type="region of interest" description="Disordered" evidence="1">
    <location>
        <begin position="66"/>
        <end position="87"/>
    </location>
</feature>
<evidence type="ECO:0000313" key="2">
    <source>
        <dbReference type="EMBL" id="PWN90782.1"/>
    </source>
</evidence>
<dbReference type="RefSeq" id="XP_025377980.1">
    <property type="nucleotide sequence ID" value="XM_025517938.1"/>
</dbReference>
<dbReference type="AlphaFoldDB" id="A0A316YNP7"/>
<dbReference type="EMBL" id="KZ819636">
    <property type="protein sequence ID" value="PWN90782.1"/>
    <property type="molecule type" value="Genomic_DNA"/>
</dbReference>
<organism evidence="2 3">
    <name type="scientific">Acaromyces ingoldii</name>
    <dbReference type="NCBI Taxonomy" id="215250"/>
    <lineage>
        <taxon>Eukaryota</taxon>
        <taxon>Fungi</taxon>
        <taxon>Dikarya</taxon>
        <taxon>Basidiomycota</taxon>
        <taxon>Ustilaginomycotina</taxon>
        <taxon>Exobasidiomycetes</taxon>
        <taxon>Exobasidiales</taxon>
        <taxon>Cryptobasidiaceae</taxon>
        <taxon>Acaromyces</taxon>
    </lineage>
</organism>
<evidence type="ECO:0000313" key="3">
    <source>
        <dbReference type="Proteomes" id="UP000245768"/>
    </source>
</evidence>
<keyword evidence="3" id="KW-1185">Reference proteome</keyword>
<dbReference type="InParanoid" id="A0A316YNP7"/>
<evidence type="ECO:0000256" key="1">
    <source>
        <dbReference type="SAM" id="MobiDB-lite"/>
    </source>
</evidence>
<sequence length="165" mass="17506">MVRRMKLDVVNPIGSYRPEYCLYSRPVQVVSMAAPSLSKAPLGPSEKAPQQVVETKMVKTLIKTTTTHRETISTVTRKPQPPPPPPPPPVQSLAPCCCSCLPRPCSCPVCSPPPRLCHWAEACHCCHCGPAAAAASAAASAPILTPAPAPPAPTSCHHHSHTHCM</sequence>
<reference evidence="2 3" key="1">
    <citation type="journal article" date="2018" name="Mol. Biol. Evol.">
        <title>Broad Genomic Sampling Reveals a Smut Pathogenic Ancestry of the Fungal Clade Ustilaginomycotina.</title>
        <authorList>
            <person name="Kijpornyongpan T."/>
            <person name="Mondo S.J."/>
            <person name="Barry K."/>
            <person name="Sandor L."/>
            <person name="Lee J."/>
            <person name="Lipzen A."/>
            <person name="Pangilinan J."/>
            <person name="LaButti K."/>
            <person name="Hainaut M."/>
            <person name="Henrissat B."/>
            <person name="Grigoriev I.V."/>
            <person name="Spatafora J.W."/>
            <person name="Aime M.C."/>
        </authorList>
    </citation>
    <scope>NUCLEOTIDE SEQUENCE [LARGE SCALE GENOMIC DNA]</scope>
    <source>
        <strain evidence="2 3">MCA 4198</strain>
    </source>
</reference>
<accession>A0A316YNP7</accession>
<proteinExistence type="predicted"/>